<evidence type="ECO:0000256" key="1">
    <source>
        <dbReference type="SAM" id="SignalP"/>
    </source>
</evidence>
<proteinExistence type="predicted"/>
<evidence type="ECO:0000313" key="3">
    <source>
        <dbReference type="WBParaSite" id="MBELARI_LOCUS15034"/>
    </source>
</evidence>
<feature type="chain" id="PRO_5041908832" evidence="1">
    <location>
        <begin position="21"/>
        <end position="72"/>
    </location>
</feature>
<protein>
    <submittedName>
        <fullName evidence="3">Uncharacterized protein</fullName>
    </submittedName>
</protein>
<evidence type="ECO:0000313" key="2">
    <source>
        <dbReference type="Proteomes" id="UP000887575"/>
    </source>
</evidence>
<sequence length="72" mass="7813">MQFKALTLFVLVLLIGLAVTAPAAVPQDCHNPCNWIEGICHCPCVPDGCWETGCQVFYTVEKALLNPCIPPV</sequence>
<reference evidence="3" key="1">
    <citation type="submission" date="2024-02" db="UniProtKB">
        <authorList>
            <consortium name="WormBaseParasite"/>
        </authorList>
    </citation>
    <scope>IDENTIFICATION</scope>
</reference>
<keyword evidence="2" id="KW-1185">Reference proteome</keyword>
<organism evidence="2 3">
    <name type="scientific">Mesorhabditis belari</name>
    <dbReference type="NCBI Taxonomy" id="2138241"/>
    <lineage>
        <taxon>Eukaryota</taxon>
        <taxon>Metazoa</taxon>
        <taxon>Ecdysozoa</taxon>
        <taxon>Nematoda</taxon>
        <taxon>Chromadorea</taxon>
        <taxon>Rhabditida</taxon>
        <taxon>Rhabditina</taxon>
        <taxon>Rhabditomorpha</taxon>
        <taxon>Rhabditoidea</taxon>
        <taxon>Rhabditidae</taxon>
        <taxon>Mesorhabditinae</taxon>
        <taxon>Mesorhabditis</taxon>
    </lineage>
</organism>
<name>A0AAF3ELW1_9BILA</name>
<dbReference type="AlphaFoldDB" id="A0AAF3ELW1"/>
<feature type="signal peptide" evidence="1">
    <location>
        <begin position="1"/>
        <end position="20"/>
    </location>
</feature>
<dbReference type="Proteomes" id="UP000887575">
    <property type="component" value="Unassembled WGS sequence"/>
</dbReference>
<dbReference type="WBParaSite" id="MBELARI_LOCUS15034">
    <property type="protein sequence ID" value="MBELARI_LOCUS15034"/>
    <property type="gene ID" value="MBELARI_LOCUS15034"/>
</dbReference>
<keyword evidence="1" id="KW-0732">Signal</keyword>
<accession>A0AAF3ELW1</accession>